<organism evidence="1 2">
    <name type="scientific">Plantibacter flavus</name>
    <dbReference type="NCBI Taxonomy" id="150123"/>
    <lineage>
        <taxon>Bacteria</taxon>
        <taxon>Bacillati</taxon>
        <taxon>Actinomycetota</taxon>
        <taxon>Actinomycetes</taxon>
        <taxon>Micrococcales</taxon>
        <taxon>Microbacteriaceae</taxon>
        <taxon>Plantibacter</taxon>
    </lineage>
</organism>
<reference evidence="1 2" key="1">
    <citation type="submission" date="2018-11" db="EMBL/GenBank/DDBJ databases">
        <title>Sequencing the genomes of 1000 actinobacteria strains.</title>
        <authorList>
            <person name="Klenk H.-P."/>
        </authorList>
    </citation>
    <scope>NUCLEOTIDE SEQUENCE [LARGE SCALE GENOMIC DNA]</scope>
    <source>
        <strain evidence="1 2">DSM 14012</strain>
    </source>
</reference>
<proteinExistence type="predicted"/>
<dbReference type="RefSeq" id="WP_085510369.1">
    <property type="nucleotide sequence ID" value="NZ_FXAP01000001.1"/>
</dbReference>
<protein>
    <submittedName>
        <fullName evidence="1">Tail protein</fullName>
    </submittedName>
</protein>
<dbReference type="Proteomes" id="UP000266915">
    <property type="component" value="Unassembled WGS sequence"/>
</dbReference>
<evidence type="ECO:0000313" key="2">
    <source>
        <dbReference type="Proteomes" id="UP000266915"/>
    </source>
</evidence>
<sequence>MDDYVAYGIELGGIWFDGTTDVPTGWGFSGLRDWRRLPDSKNPSDSNPLGDGDFTPGEILRSSLAVSFDAFFLGEDAADALAAQARITAWGAFRTPQPMTVHAQDGSWTRMVSIRAATPKDNYGGNDVEFSIDVLAHDPIRYGPEFLITTGMPDNSGGYSYPYTYPYTYAMSSDSGRLVIPNTGSADGYPLLEVTGGMSQGVELIVNGRGRLRVERPIGDTQSLVFDTAEQRVFLDGTSPIPSRLVTARDWFSVPPEGSTTVTVRPLGTVTGDPKFIARMRAASW</sequence>
<name>A0A3N2C0W0_9MICO</name>
<dbReference type="EMBL" id="RKHL01000001">
    <property type="protein sequence ID" value="ROR81133.1"/>
    <property type="molecule type" value="Genomic_DNA"/>
</dbReference>
<keyword evidence="2" id="KW-1185">Reference proteome</keyword>
<gene>
    <name evidence="1" type="ORF">EDD42_1185</name>
</gene>
<comment type="caution">
    <text evidence="1">The sequence shown here is derived from an EMBL/GenBank/DDBJ whole genome shotgun (WGS) entry which is preliminary data.</text>
</comment>
<evidence type="ECO:0000313" key="1">
    <source>
        <dbReference type="EMBL" id="ROR81133.1"/>
    </source>
</evidence>
<accession>A0A3N2C0W0</accession>
<dbReference type="AlphaFoldDB" id="A0A3N2C0W0"/>